<dbReference type="Proteomes" id="UP000490982">
    <property type="component" value="Unassembled WGS sequence"/>
</dbReference>
<dbReference type="RefSeq" id="WP_000906797.1">
    <property type="nucleotide sequence ID" value="NZ_CFBH01000002.1"/>
</dbReference>
<dbReference type="PROSITE" id="PS50943">
    <property type="entry name" value="HTH_CROC1"/>
    <property type="match status" value="1"/>
</dbReference>
<dbReference type="Pfam" id="PF13443">
    <property type="entry name" value="HTH_26"/>
    <property type="match status" value="1"/>
</dbReference>
<sequence>MLINRLAILLAERSMSGARLASDTGIAQSTISKITSNKSKQVDYETVNKICNTLGVTSDDFFDYSPIDYEIKYFIDEDSGDIFTFIKILDRDRPVATLEYKVDLEFHINTNKPDNLVGIEEIKRNYQQVEIITVKVCLKKQNKETYDKFTKLPSNFQNIFTNDLLQVVGKNIKEYLIQEFKEEFVFAKNSSGHVDQLLSEDIQIIVSSKIVDCKFELPF</sequence>
<accession>A0A098APL9</accession>
<dbReference type="AlphaFoldDB" id="A0A098APL9"/>
<dbReference type="SMART" id="SM00530">
    <property type="entry name" value="HTH_XRE"/>
    <property type="match status" value="1"/>
</dbReference>
<feature type="domain" description="HTH cro/C1-type" evidence="1">
    <location>
        <begin position="6"/>
        <end position="61"/>
    </location>
</feature>
<evidence type="ECO:0000313" key="2">
    <source>
        <dbReference type="EMBL" id="CDQ29893.1"/>
    </source>
</evidence>
<dbReference type="CDD" id="cd00093">
    <property type="entry name" value="HTH_XRE"/>
    <property type="match status" value="1"/>
</dbReference>
<proteinExistence type="predicted"/>
<protein>
    <submittedName>
        <fullName evidence="3">Helix-turn-helix domain-containing protein</fullName>
    </submittedName>
    <submittedName>
        <fullName evidence="2">Putative phage-related chromosomal island protein</fullName>
    </submittedName>
</protein>
<reference evidence="2" key="1">
    <citation type="submission" date="2014-04" db="EMBL/GenBank/DDBJ databases">
        <authorList>
            <person name="Croucher N."/>
        </authorList>
    </citation>
    <scope>NUCLEOTIDE SEQUENCE</scope>
    <source>
        <strain evidence="2">R34-3013</strain>
    </source>
</reference>
<dbReference type="Gene3D" id="1.10.260.40">
    <property type="entry name" value="lambda repressor-like DNA-binding domains"/>
    <property type="match status" value="1"/>
</dbReference>
<dbReference type="GO" id="GO:0003677">
    <property type="term" value="F:DNA binding"/>
    <property type="evidence" value="ECO:0007669"/>
    <property type="project" value="InterPro"/>
</dbReference>
<reference evidence="3 4" key="3">
    <citation type="submission" date="2019-11" db="EMBL/GenBank/DDBJ databases">
        <title>Growth characteristics of pneumococcus vary with the chemical composition of the capsule and with environmental conditions.</title>
        <authorList>
            <person name="Tothpal A."/>
            <person name="Desobry K."/>
            <person name="Joshi S."/>
            <person name="Wyllie A.L."/>
            <person name="Weinberger D.M."/>
        </authorList>
    </citation>
    <scope>NUCLEOTIDE SEQUENCE [LARGE SCALE GENOMIC DNA]</scope>
    <source>
        <strain evidence="3">Pnumococcus23A</strain>
        <strain evidence="4">pnumococcus23A</strain>
    </source>
</reference>
<evidence type="ECO:0000259" key="1">
    <source>
        <dbReference type="PROSITE" id="PS50943"/>
    </source>
</evidence>
<reference evidence="2" key="2">
    <citation type="submission" date="2014-10" db="EMBL/GenBank/DDBJ databases">
        <title>Contrasting mechanisms driving short-term and long-term diversification of pneumococci.</title>
        <authorList>
            <person name="Croucher N.J."/>
            <person name="Coupland P.C."/>
            <person name="Stevenson A.E."/>
            <person name="Callendrello A."/>
            <person name="Bentley S.D."/>
            <person name="Hanage W.P."/>
        </authorList>
    </citation>
    <scope>NUCLEOTIDE SEQUENCE</scope>
    <source>
        <strain evidence="2">R34-3013</strain>
    </source>
</reference>
<evidence type="ECO:0000313" key="4">
    <source>
        <dbReference type="Proteomes" id="UP000490982"/>
    </source>
</evidence>
<organism evidence="2">
    <name type="scientific">Streptococcus pneumoniae</name>
    <dbReference type="NCBI Taxonomy" id="1313"/>
    <lineage>
        <taxon>Bacteria</taxon>
        <taxon>Bacillati</taxon>
        <taxon>Bacillota</taxon>
        <taxon>Bacilli</taxon>
        <taxon>Lactobacillales</taxon>
        <taxon>Streptococcaceae</taxon>
        <taxon>Streptococcus</taxon>
    </lineage>
</organism>
<dbReference type="InterPro" id="IPR001387">
    <property type="entry name" value="Cro/C1-type_HTH"/>
</dbReference>
<dbReference type="EMBL" id="WNHS01000002">
    <property type="protein sequence ID" value="MTW23482.1"/>
    <property type="molecule type" value="Genomic_DNA"/>
</dbReference>
<name>A0A098APL9_STREE</name>
<dbReference type="SUPFAM" id="SSF47413">
    <property type="entry name" value="lambda repressor-like DNA-binding domains"/>
    <property type="match status" value="1"/>
</dbReference>
<gene>
    <name evidence="3" type="ORF">GM537_00935</name>
</gene>
<dbReference type="InterPro" id="IPR010982">
    <property type="entry name" value="Lambda_DNA-bd_dom_sf"/>
</dbReference>
<evidence type="ECO:0000313" key="3">
    <source>
        <dbReference type="EMBL" id="MTW23482.1"/>
    </source>
</evidence>
<dbReference type="EMBL" id="LK020681">
    <property type="protein sequence ID" value="CDQ29893.1"/>
    <property type="molecule type" value="Genomic_DNA"/>
</dbReference>